<dbReference type="EMBL" id="CP029822">
    <property type="protein sequence ID" value="AZS49702.1"/>
    <property type="molecule type" value="Genomic_DNA"/>
</dbReference>
<dbReference type="AlphaFoldDB" id="A0A3S9XB87"/>
<dbReference type="InterPro" id="IPR036890">
    <property type="entry name" value="HATPase_C_sf"/>
</dbReference>
<dbReference type="Pfam" id="PF02518">
    <property type="entry name" value="HATPase_c"/>
    <property type="match status" value="1"/>
</dbReference>
<keyword evidence="1" id="KW-0175">Coiled coil</keyword>
<dbReference type="Pfam" id="PF06580">
    <property type="entry name" value="His_kinase"/>
    <property type="match status" value="1"/>
</dbReference>
<keyword evidence="6" id="KW-1185">Reference proteome</keyword>
<sequence>MNTLFHMDDLLSVDRLQKLQDNFSDATGLALVAVNERGEPITKPSGFSSFCLLYRSSEKGRAKCSECDNVGGRKAMQAGEPIIYRCGCGLAEFAVPIEVEGHYLGAMLSGQVKLSEQEAKSFDYIMDEDTSWKGDEKLVHLHREVQTIAFKKFKAAAYSLYHLTHYLVEQGYTNIIQSKLHKQTLELLNHSKHRAELEKSLQEAELQALTYQINPHFLFNVLSTIGRLALLENAEKTEAMVYGFSDMMRYILRKNNNKLITIQSEIEHVTNYLSLQKVRMGDKFSLNLSIPEKYYHIPCPFMVIQPLVENSFNYAIEPRGDFAHLSIIGFDNGRDVIIEVTDDGDGMTQEMITSALEGNLNNTKRKGLGIFNVSNRLKLNFGDSYGLEIESAGRKGLGTKVRIRCPIVQSTH</sequence>
<proteinExistence type="predicted"/>
<dbReference type="GO" id="GO:0000155">
    <property type="term" value="F:phosphorelay sensor kinase activity"/>
    <property type="evidence" value="ECO:0007669"/>
    <property type="project" value="InterPro"/>
</dbReference>
<evidence type="ECO:0000256" key="1">
    <source>
        <dbReference type="SAM" id="Coils"/>
    </source>
</evidence>
<dbReference type="SUPFAM" id="SSF55874">
    <property type="entry name" value="ATPase domain of HSP90 chaperone/DNA topoisomerase II/histidine kinase"/>
    <property type="match status" value="1"/>
</dbReference>
<dbReference type="InterPro" id="IPR050640">
    <property type="entry name" value="Bact_2-comp_sensor_kinase"/>
</dbReference>
<feature type="domain" description="PocR" evidence="4">
    <location>
        <begin position="9"/>
        <end position="172"/>
    </location>
</feature>
<dbReference type="InterPro" id="IPR010559">
    <property type="entry name" value="Sig_transdc_His_kin_internal"/>
</dbReference>
<dbReference type="Gene3D" id="3.30.565.10">
    <property type="entry name" value="Histidine kinase-like ATPase, C-terminal domain"/>
    <property type="match status" value="1"/>
</dbReference>
<dbReference type="InterPro" id="IPR003594">
    <property type="entry name" value="HATPase_dom"/>
</dbReference>
<evidence type="ECO:0000259" key="3">
    <source>
        <dbReference type="Pfam" id="PF06580"/>
    </source>
</evidence>
<evidence type="ECO:0000259" key="2">
    <source>
        <dbReference type="Pfam" id="PF02518"/>
    </source>
</evidence>
<evidence type="ECO:0000313" key="6">
    <source>
        <dbReference type="Proteomes" id="UP000273143"/>
    </source>
</evidence>
<name>A0A3S9XB87_9GAMM</name>
<dbReference type="PANTHER" id="PTHR34220">
    <property type="entry name" value="SENSOR HISTIDINE KINASE YPDA"/>
    <property type="match status" value="1"/>
</dbReference>
<accession>A0A3S9XB87</accession>
<evidence type="ECO:0008006" key="7">
    <source>
        <dbReference type="Google" id="ProtNLM"/>
    </source>
</evidence>
<dbReference type="Proteomes" id="UP000273143">
    <property type="component" value="Chromosome"/>
</dbReference>
<dbReference type="GO" id="GO:0016020">
    <property type="term" value="C:membrane"/>
    <property type="evidence" value="ECO:0007669"/>
    <property type="project" value="InterPro"/>
</dbReference>
<feature type="domain" description="Signal transduction histidine kinase internal region" evidence="3">
    <location>
        <begin position="204"/>
        <end position="284"/>
    </location>
</feature>
<protein>
    <recommendedName>
        <fullName evidence="7">Histidine kinase</fullName>
    </recommendedName>
</protein>
<dbReference type="InterPro" id="IPR018771">
    <property type="entry name" value="PocR_dom"/>
</dbReference>
<evidence type="ECO:0000259" key="4">
    <source>
        <dbReference type="Pfam" id="PF10114"/>
    </source>
</evidence>
<evidence type="ECO:0000313" key="5">
    <source>
        <dbReference type="EMBL" id="AZS49702.1"/>
    </source>
</evidence>
<gene>
    <name evidence="5" type="ORF">DM558_02420</name>
</gene>
<feature type="domain" description="Histidine kinase/HSP90-like ATPase" evidence="2">
    <location>
        <begin position="303"/>
        <end position="407"/>
    </location>
</feature>
<dbReference type="PANTHER" id="PTHR34220:SF7">
    <property type="entry name" value="SENSOR HISTIDINE KINASE YPDA"/>
    <property type="match status" value="1"/>
</dbReference>
<organism evidence="5 6">
    <name type="scientific">Entomomonas moraniae</name>
    <dbReference type="NCBI Taxonomy" id="2213226"/>
    <lineage>
        <taxon>Bacteria</taxon>
        <taxon>Pseudomonadati</taxon>
        <taxon>Pseudomonadota</taxon>
        <taxon>Gammaproteobacteria</taxon>
        <taxon>Pseudomonadales</taxon>
        <taxon>Pseudomonadaceae</taxon>
        <taxon>Entomomonas</taxon>
    </lineage>
</organism>
<reference evidence="6" key="1">
    <citation type="submission" date="2018-06" db="EMBL/GenBank/DDBJ databases">
        <title>Complete genome of Pseudomonas insecticola strain QZS01.</title>
        <authorList>
            <person name="Wang J."/>
            <person name="Su Q."/>
        </authorList>
    </citation>
    <scope>NUCLEOTIDE SEQUENCE [LARGE SCALE GENOMIC DNA]</scope>
    <source>
        <strain evidence="6">QZS01</strain>
    </source>
</reference>
<feature type="coiled-coil region" evidence="1">
    <location>
        <begin position="187"/>
        <end position="214"/>
    </location>
</feature>
<dbReference type="Pfam" id="PF10114">
    <property type="entry name" value="PocR"/>
    <property type="match status" value="1"/>
</dbReference>
<dbReference type="KEGG" id="emo:DM558_02420"/>